<accession>A0ABQ6HES4</accession>
<evidence type="ECO:0000313" key="3">
    <source>
        <dbReference type="Proteomes" id="UP001157134"/>
    </source>
</evidence>
<dbReference type="Proteomes" id="UP001157134">
    <property type="component" value="Unassembled WGS sequence"/>
</dbReference>
<dbReference type="EMBL" id="BSSV01000004">
    <property type="protein sequence ID" value="GLX86000.1"/>
    <property type="molecule type" value="Genomic_DNA"/>
</dbReference>
<dbReference type="RefSeq" id="WP_284298595.1">
    <property type="nucleotide sequence ID" value="NZ_BSSV01000004.1"/>
</dbReference>
<keyword evidence="1" id="KW-1133">Transmembrane helix</keyword>
<evidence type="ECO:0000313" key="2">
    <source>
        <dbReference type="EMBL" id="GLX86000.1"/>
    </source>
</evidence>
<organism evidence="2 3">
    <name type="scientific">Thalassotalea loyana</name>
    <dbReference type="NCBI Taxonomy" id="280483"/>
    <lineage>
        <taxon>Bacteria</taxon>
        <taxon>Pseudomonadati</taxon>
        <taxon>Pseudomonadota</taxon>
        <taxon>Gammaproteobacteria</taxon>
        <taxon>Alteromonadales</taxon>
        <taxon>Colwelliaceae</taxon>
        <taxon>Thalassotalea</taxon>
    </lineage>
</organism>
<keyword evidence="3" id="KW-1185">Reference proteome</keyword>
<sequence length="178" mass="20204">MIEFIFNYEEQEIKYTVDLLGREKVFVGDKLVAKPTNILSSVTEVEITINNQRLKLSRMVRSYADGEYQVTLSNEERIIDKQSKFVIDISMSGEETMYRGDEVDWLSEVKVPQGVIYCAWALYMGIIVHSFAGEFTQSGNILDVSAWAIVGFATVSVCLFFYWAVKAIASSPNEQEIV</sequence>
<gene>
    <name evidence="2" type="ORF">tloyanaT_22520</name>
</gene>
<evidence type="ECO:0000256" key="1">
    <source>
        <dbReference type="SAM" id="Phobius"/>
    </source>
</evidence>
<name>A0ABQ6HES4_9GAMM</name>
<keyword evidence="1" id="KW-0812">Transmembrane</keyword>
<evidence type="ECO:0008006" key="4">
    <source>
        <dbReference type="Google" id="ProtNLM"/>
    </source>
</evidence>
<feature type="transmembrane region" description="Helical" evidence="1">
    <location>
        <begin position="144"/>
        <end position="165"/>
    </location>
</feature>
<feature type="transmembrane region" description="Helical" evidence="1">
    <location>
        <begin position="114"/>
        <end position="132"/>
    </location>
</feature>
<protein>
    <recommendedName>
        <fullName evidence="4">DUF2207 domain-containing protein</fullName>
    </recommendedName>
</protein>
<proteinExistence type="predicted"/>
<comment type="caution">
    <text evidence="2">The sequence shown here is derived from an EMBL/GenBank/DDBJ whole genome shotgun (WGS) entry which is preliminary data.</text>
</comment>
<reference evidence="2 3" key="1">
    <citation type="submission" date="2023-03" db="EMBL/GenBank/DDBJ databases">
        <title>Thalassotalea loyana LMG 22536T draft genome sequence.</title>
        <authorList>
            <person name="Sawabe T."/>
        </authorList>
    </citation>
    <scope>NUCLEOTIDE SEQUENCE [LARGE SCALE GENOMIC DNA]</scope>
    <source>
        <strain evidence="2 3">LMG 22536</strain>
    </source>
</reference>
<keyword evidence="1" id="KW-0472">Membrane</keyword>